<feature type="compositionally biased region" description="Basic residues" evidence="1">
    <location>
        <begin position="1"/>
        <end position="10"/>
    </location>
</feature>
<feature type="region of interest" description="Disordered" evidence="1">
    <location>
        <begin position="1"/>
        <end position="38"/>
    </location>
</feature>
<gene>
    <name evidence="2" type="ORF">ANCDUO_10250</name>
</gene>
<dbReference type="EMBL" id="KN731879">
    <property type="protein sequence ID" value="KIH59514.1"/>
    <property type="molecule type" value="Genomic_DNA"/>
</dbReference>
<evidence type="ECO:0000313" key="2">
    <source>
        <dbReference type="EMBL" id="KIH59514.1"/>
    </source>
</evidence>
<accession>A0A0C2GKU6</accession>
<protein>
    <submittedName>
        <fullName evidence="2">Uncharacterized protein</fullName>
    </submittedName>
</protein>
<dbReference type="Proteomes" id="UP000054047">
    <property type="component" value="Unassembled WGS sequence"/>
</dbReference>
<keyword evidence="3" id="KW-1185">Reference proteome</keyword>
<reference evidence="2 3" key="1">
    <citation type="submission" date="2013-12" db="EMBL/GenBank/DDBJ databases">
        <title>Draft genome of the parsitic nematode Ancylostoma duodenale.</title>
        <authorList>
            <person name="Mitreva M."/>
        </authorList>
    </citation>
    <scope>NUCLEOTIDE SEQUENCE [LARGE SCALE GENOMIC DNA]</scope>
    <source>
        <strain evidence="2 3">Zhejiang</strain>
    </source>
</reference>
<dbReference type="AlphaFoldDB" id="A0A0C2GKU6"/>
<organism evidence="2 3">
    <name type="scientific">Ancylostoma duodenale</name>
    <dbReference type="NCBI Taxonomy" id="51022"/>
    <lineage>
        <taxon>Eukaryota</taxon>
        <taxon>Metazoa</taxon>
        <taxon>Ecdysozoa</taxon>
        <taxon>Nematoda</taxon>
        <taxon>Chromadorea</taxon>
        <taxon>Rhabditida</taxon>
        <taxon>Rhabditina</taxon>
        <taxon>Rhabditomorpha</taxon>
        <taxon>Strongyloidea</taxon>
        <taxon>Ancylostomatidae</taxon>
        <taxon>Ancylostomatinae</taxon>
        <taxon>Ancylostoma</taxon>
    </lineage>
</organism>
<evidence type="ECO:0000256" key="1">
    <source>
        <dbReference type="SAM" id="MobiDB-lite"/>
    </source>
</evidence>
<name>A0A0C2GKU6_9BILA</name>
<sequence>MQSSQHKVRRSRELRVLEMADLPPATDNPPPRKLSRGRGVLSALGGKHYARDSCFTLTTDSEQLLSISHCQRRSLSPSPYGSQTVLNQWQVGKYGGVRLIQEKNLLKSINDWISRSFRAVAKGRVTGVRVATSLVAGARSLGHQNGVPVGGDRLRGGSGEYLEIPVSML</sequence>
<proteinExistence type="predicted"/>
<evidence type="ECO:0000313" key="3">
    <source>
        <dbReference type="Proteomes" id="UP000054047"/>
    </source>
</evidence>